<keyword evidence="1" id="KW-1133">Transmembrane helix</keyword>
<feature type="transmembrane region" description="Helical" evidence="1">
    <location>
        <begin position="373"/>
        <end position="395"/>
    </location>
</feature>
<sequence>MSETIADSLVVEIDMMLSQLRSVSPPPSEPSMFRVDDRLRSINPKAYDPEIIAIGPFHRGKRNLQEMELHKVRARQSYEEDIDLDKEKFLQMLIFDGGFIIEFLYLYQHEERGYEGDPIFQHKHIQSHLLHDLLLFENQIPFFIVECLFNMIDLKNGDNIINSLIYPLLHSSIFPVPREDLPEVLPVNALHLLGIVHDIQCSSFATVVSLTDAGNPGKVATIYSAVELEKAGISIQKSEYHSLLHIEFENKAMKIAELKFSDSTEWLFRNLIAYEYYLTGSPQKYVTDYVFFMHCLVRFPEDTKLLRRRGIVSNLLERNDMAYHVIKRLSKKIIVSEMFSYSNIFNNVNHHRRSKWNTRMATLRRNYLKGPRALISVFVATFLLVLIILVTFGILSYCNDLEKGN</sequence>
<accession>A0AAD1ZSF7</accession>
<protein>
    <submittedName>
        <fullName evidence="2">Uncharacterized protein</fullName>
    </submittedName>
</protein>
<gene>
    <name evidence="2" type="ORF">FPE_LOCUS22078</name>
</gene>
<dbReference type="EMBL" id="OU503048">
    <property type="protein sequence ID" value="CAI9774648.1"/>
    <property type="molecule type" value="Genomic_DNA"/>
</dbReference>
<evidence type="ECO:0000313" key="3">
    <source>
        <dbReference type="Proteomes" id="UP000834106"/>
    </source>
</evidence>
<keyword evidence="3" id="KW-1185">Reference proteome</keyword>
<organism evidence="2 3">
    <name type="scientific">Fraxinus pennsylvanica</name>
    <dbReference type="NCBI Taxonomy" id="56036"/>
    <lineage>
        <taxon>Eukaryota</taxon>
        <taxon>Viridiplantae</taxon>
        <taxon>Streptophyta</taxon>
        <taxon>Embryophyta</taxon>
        <taxon>Tracheophyta</taxon>
        <taxon>Spermatophyta</taxon>
        <taxon>Magnoliopsida</taxon>
        <taxon>eudicotyledons</taxon>
        <taxon>Gunneridae</taxon>
        <taxon>Pentapetalae</taxon>
        <taxon>asterids</taxon>
        <taxon>lamiids</taxon>
        <taxon>Lamiales</taxon>
        <taxon>Oleaceae</taxon>
        <taxon>Oleeae</taxon>
        <taxon>Fraxinus</taxon>
    </lineage>
</organism>
<name>A0AAD1ZSF7_9LAMI</name>
<reference evidence="2" key="1">
    <citation type="submission" date="2023-05" db="EMBL/GenBank/DDBJ databases">
        <authorList>
            <person name="Huff M."/>
        </authorList>
    </citation>
    <scope>NUCLEOTIDE SEQUENCE</scope>
</reference>
<dbReference type="InterPro" id="IPR004158">
    <property type="entry name" value="DUF247_pln"/>
</dbReference>
<dbReference type="Pfam" id="PF03140">
    <property type="entry name" value="DUF247"/>
    <property type="match status" value="1"/>
</dbReference>
<evidence type="ECO:0000256" key="1">
    <source>
        <dbReference type="SAM" id="Phobius"/>
    </source>
</evidence>
<dbReference type="Proteomes" id="UP000834106">
    <property type="component" value="Chromosome 13"/>
</dbReference>
<dbReference type="AlphaFoldDB" id="A0AAD1ZSF7"/>
<dbReference type="PANTHER" id="PTHR31170:SF17">
    <property type="match status" value="1"/>
</dbReference>
<keyword evidence="1" id="KW-0472">Membrane</keyword>
<dbReference type="PANTHER" id="PTHR31170">
    <property type="entry name" value="BNAC04G53230D PROTEIN"/>
    <property type="match status" value="1"/>
</dbReference>
<proteinExistence type="predicted"/>
<keyword evidence="1" id="KW-0812">Transmembrane</keyword>
<evidence type="ECO:0000313" key="2">
    <source>
        <dbReference type="EMBL" id="CAI9774648.1"/>
    </source>
</evidence>